<dbReference type="EMBL" id="AZHW01000969">
    <property type="protein sequence ID" value="ETW95004.1"/>
    <property type="molecule type" value="Genomic_DNA"/>
</dbReference>
<evidence type="ECO:0000256" key="2">
    <source>
        <dbReference type="ARBA" id="ARBA00023145"/>
    </source>
</evidence>
<keyword evidence="2" id="KW-0865">Zymogen</keyword>
<evidence type="ECO:0000313" key="6">
    <source>
        <dbReference type="Proteomes" id="UP000019141"/>
    </source>
</evidence>
<dbReference type="GO" id="GO:0008654">
    <property type="term" value="P:phospholipid biosynthetic process"/>
    <property type="evidence" value="ECO:0007669"/>
    <property type="project" value="InterPro"/>
</dbReference>
<evidence type="ECO:0000313" key="5">
    <source>
        <dbReference type="EMBL" id="ETW95004.1"/>
    </source>
</evidence>
<dbReference type="Proteomes" id="UP000019141">
    <property type="component" value="Unassembled WGS sequence"/>
</dbReference>
<dbReference type="InterPro" id="IPR003817">
    <property type="entry name" value="PS_Dcarbxylase"/>
</dbReference>
<keyword evidence="1" id="KW-0210">Decarboxylase</keyword>
<dbReference type="GO" id="GO:0004609">
    <property type="term" value="F:phosphatidylserine decarboxylase activity"/>
    <property type="evidence" value="ECO:0007669"/>
    <property type="project" value="InterPro"/>
</dbReference>
<dbReference type="PANTHER" id="PTHR10067">
    <property type="entry name" value="PHOSPHATIDYLSERINE DECARBOXYLASE"/>
    <property type="match status" value="1"/>
</dbReference>
<reference evidence="5 6" key="1">
    <citation type="journal article" date="2014" name="Nature">
        <title>An environmental bacterial taxon with a large and distinct metabolic repertoire.</title>
        <authorList>
            <person name="Wilson M.C."/>
            <person name="Mori T."/>
            <person name="Ruckert C."/>
            <person name="Uria A.R."/>
            <person name="Helf M.J."/>
            <person name="Takada K."/>
            <person name="Gernert C."/>
            <person name="Steffens U.A."/>
            <person name="Heycke N."/>
            <person name="Schmitt S."/>
            <person name="Rinke C."/>
            <person name="Helfrich E.J."/>
            <person name="Brachmann A.O."/>
            <person name="Gurgui C."/>
            <person name="Wakimoto T."/>
            <person name="Kracht M."/>
            <person name="Crusemann M."/>
            <person name="Hentschel U."/>
            <person name="Abe I."/>
            <person name="Matsunaga S."/>
            <person name="Kalinowski J."/>
            <person name="Takeyama H."/>
            <person name="Piel J."/>
        </authorList>
    </citation>
    <scope>NUCLEOTIDE SEQUENCE [LARGE SCALE GENOMIC DNA]</scope>
    <source>
        <strain evidence="6">TSY1</strain>
    </source>
</reference>
<dbReference type="PANTHER" id="PTHR10067:SF13">
    <property type="entry name" value="PHOSPHATIDYLSERINE DECARBOXYLASE"/>
    <property type="match status" value="1"/>
</dbReference>
<gene>
    <name evidence="5" type="ORF">ETSY1_32435</name>
</gene>
<organism evidence="5 6">
    <name type="scientific">Entotheonella factor</name>
    <dbReference type="NCBI Taxonomy" id="1429438"/>
    <lineage>
        <taxon>Bacteria</taxon>
        <taxon>Pseudomonadati</taxon>
        <taxon>Nitrospinota/Tectimicrobiota group</taxon>
        <taxon>Candidatus Tectimicrobiota</taxon>
        <taxon>Candidatus Entotheonellia</taxon>
        <taxon>Candidatus Entotheonellales</taxon>
        <taxon>Candidatus Entotheonellaceae</taxon>
        <taxon>Candidatus Entotheonella</taxon>
    </lineage>
</organism>
<evidence type="ECO:0000256" key="4">
    <source>
        <dbReference type="ARBA" id="ARBA00023317"/>
    </source>
</evidence>
<comment type="caution">
    <text evidence="5">The sequence shown here is derived from an EMBL/GenBank/DDBJ whole genome shotgun (WGS) entry which is preliminary data.</text>
</comment>
<dbReference type="Pfam" id="PF02666">
    <property type="entry name" value="PS_Dcarbxylase"/>
    <property type="match status" value="1"/>
</dbReference>
<evidence type="ECO:0008006" key="7">
    <source>
        <dbReference type="Google" id="ProtNLM"/>
    </source>
</evidence>
<feature type="non-terminal residue" evidence="5">
    <location>
        <position position="346"/>
    </location>
</feature>
<protein>
    <recommendedName>
        <fullName evidence="7">Phosphatidylserine decarboxylase</fullName>
    </recommendedName>
</protein>
<keyword evidence="4" id="KW-0670">Pyruvate</keyword>
<dbReference type="AlphaFoldDB" id="W4LAQ0"/>
<evidence type="ECO:0000256" key="3">
    <source>
        <dbReference type="ARBA" id="ARBA00023239"/>
    </source>
</evidence>
<keyword evidence="3" id="KW-0456">Lyase</keyword>
<sequence>MSRDIDTIDGFTDQLKEWYQNDYKGFKTLFDAAVANVQPIPEGQDPKVVYDWKDKSIGDLCQFFKDWYMWLPEIETGLNYIQKFGWLYYKNRYGQCFVTIGPGYLMTKQFVQLRGDYFNSPASRPLVEQWIESLGDIMQEFIVPPGGFKSYNDFFIREVKPGARPIASPGDDSIVVSPADCVINMIVDNLTEETNISVKTVSLNVKQLLNNSYYASKFVGGTAVSCILLPNMYHRYHSPVSGMVVESDEDVAGEYFGIKEFPDFLNKGDVGYGYDYSVFEHFRRGYLIIKTSNYGYVGMIPVGLNTVASVVFVNKFKQITSSDTPVPIAKGDEIGWFQYGGSLNMG</sequence>
<accession>W4LAQ0</accession>
<evidence type="ECO:0000256" key="1">
    <source>
        <dbReference type="ARBA" id="ARBA00022793"/>
    </source>
</evidence>
<keyword evidence="6" id="KW-1185">Reference proteome</keyword>
<dbReference type="HOGENOM" id="CLU_043148_1_1_7"/>
<proteinExistence type="predicted"/>
<name>W4LAQ0_ENTF1</name>